<dbReference type="InterPro" id="IPR051917">
    <property type="entry name" value="Transposase-Integrase"/>
</dbReference>
<name>A0A163LT61_DIDRA</name>
<dbReference type="GO" id="GO:0005829">
    <property type="term" value="C:cytosol"/>
    <property type="evidence" value="ECO:0007669"/>
    <property type="project" value="TreeGrafter"/>
</dbReference>
<dbReference type="PANTHER" id="PTHR10948:SF23">
    <property type="entry name" value="TRANSPOSASE INSI FOR INSERTION SEQUENCE ELEMENT IS30A-RELATED"/>
    <property type="match status" value="1"/>
</dbReference>
<keyword evidence="4" id="KW-0694">RNA-binding</keyword>
<feature type="domain" description="Integrase catalytic" evidence="7">
    <location>
        <begin position="337"/>
        <end position="500"/>
    </location>
</feature>
<evidence type="ECO:0000259" key="7">
    <source>
        <dbReference type="PROSITE" id="PS50994"/>
    </source>
</evidence>
<comment type="similarity">
    <text evidence="2">Belongs to the transposase IS30 family.</text>
</comment>
<reference evidence="8 9" key="1">
    <citation type="journal article" date="2016" name="Sci. Rep.">
        <title>Draft genome sequencing and secretome analysis of fungal phytopathogen Ascochyta rabiei provides insight into the necrotrophic effector repertoire.</title>
        <authorList>
            <person name="Verma S."/>
            <person name="Gazara R.K."/>
            <person name="Nizam S."/>
            <person name="Parween S."/>
            <person name="Chattopadhyay D."/>
            <person name="Verma P.K."/>
        </authorList>
    </citation>
    <scope>NUCLEOTIDE SEQUENCE [LARGE SCALE GENOMIC DNA]</scope>
    <source>
        <strain evidence="8 9">ArDII</strain>
    </source>
</reference>
<dbReference type="InterPro" id="IPR025246">
    <property type="entry name" value="IS30-like_HTH"/>
</dbReference>
<evidence type="ECO:0000256" key="5">
    <source>
        <dbReference type="ARBA" id="ARBA00023125"/>
    </source>
</evidence>
<dbReference type="Pfam" id="PF13936">
    <property type="entry name" value="HTH_38"/>
    <property type="match status" value="1"/>
</dbReference>
<evidence type="ECO:0000256" key="3">
    <source>
        <dbReference type="ARBA" id="ARBA00022578"/>
    </source>
</evidence>
<dbReference type="PROSITE" id="PS50994">
    <property type="entry name" value="INTEGRASE"/>
    <property type="match status" value="1"/>
</dbReference>
<keyword evidence="5" id="KW-0238">DNA-binding</keyword>
<comment type="caution">
    <text evidence="8">The sequence shown here is derived from an EMBL/GenBank/DDBJ whole genome shotgun (WGS) entry which is preliminary data.</text>
</comment>
<dbReference type="Proteomes" id="UP000076837">
    <property type="component" value="Unassembled WGS sequence"/>
</dbReference>
<comment type="function">
    <text evidence="1">Required for the transposition of the insertion element.</text>
</comment>
<evidence type="ECO:0000313" key="9">
    <source>
        <dbReference type="Proteomes" id="UP000076837"/>
    </source>
</evidence>
<dbReference type="InterPro" id="IPR001584">
    <property type="entry name" value="Integrase_cat-core"/>
</dbReference>
<dbReference type="GO" id="GO:0004803">
    <property type="term" value="F:transposase activity"/>
    <property type="evidence" value="ECO:0007669"/>
    <property type="project" value="InterPro"/>
</dbReference>
<dbReference type="PANTHER" id="PTHR10948">
    <property type="entry name" value="TRANSPOSASE"/>
    <property type="match status" value="1"/>
</dbReference>
<dbReference type="NCBIfam" id="NF033563">
    <property type="entry name" value="transpos_IS30"/>
    <property type="match status" value="1"/>
</dbReference>
<dbReference type="GO" id="GO:0005634">
    <property type="term" value="C:nucleus"/>
    <property type="evidence" value="ECO:0007669"/>
    <property type="project" value="UniProtKB-ARBA"/>
</dbReference>
<accession>A0A163LT61</accession>
<evidence type="ECO:0000313" key="8">
    <source>
        <dbReference type="EMBL" id="KZM28096.1"/>
    </source>
</evidence>
<gene>
    <name evidence="8" type="ORF">ST47_g763</name>
</gene>
<dbReference type="Pfam" id="PF00665">
    <property type="entry name" value="rve"/>
    <property type="match status" value="1"/>
</dbReference>
<keyword evidence="6" id="KW-0233">DNA recombination</keyword>
<evidence type="ECO:0000256" key="6">
    <source>
        <dbReference type="ARBA" id="ARBA00023172"/>
    </source>
</evidence>
<evidence type="ECO:0000256" key="1">
    <source>
        <dbReference type="ARBA" id="ARBA00002190"/>
    </source>
</evidence>
<dbReference type="AlphaFoldDB" id="A0A163LT61"/>
<sequence>MAPTRCGDSLGSSGRRNTRCFGSATIVAHVGEEPSGKRLYTPSEKDQFFRELDRVGSVTTAARSLGFKRSVCAQWARRRGLSSKRARHKGYEEFLRLRTEGVTRREAAVAVGVHLRTAKDWDRGIRKVGNSRIYPDGRKVDYTRGVTIVNFSAGGSETIPYPAVTVAQLEARVSARYLSLQERETIRDMVSSGSSMRAIAVALGRAPSTISREIARNSNPVHGGYQPYAAQRATVARRPRPKTRRFVESEPLRRYVQEKLLVRWSPEQISKTLIKEFPDDQEMRVAHETIYQSLYLQGRGGLRREITTALRTGRARRKTHRSTQKRTPRFVDPMIMISERPPEIEDRAVPGHWEGDLITGAFNRSAIATLVERTSRYVMLVHIPGEHSAEIVRDGLIATMGTLPEHLRGSLTWDQGVEMANHKSFSVSTGMDVYFCDPASPWQRGSNENTNGLLRQYFPKGTDLSVHGPEDLERVAQELNGRPRKTLDWDTPAERLRDLLLSAK</sequence>
<evidence type="ECO:0000256" key="2">
    <source>
        <dbReference type="ARBA" id="ARBA00006363"/>
    </source>
</evidence>
<dbReference type="GO" id="GO:0003723">
    <property type="term" value="F:RNA binding"/>
    <property type="evidence" value="ECO:0007669"/>
    <property type="project" value="UniProtKB-KW"/>
</dbReference>
<organism evidence="8 9">
    <name type="scientific">Didymella rabiei</name>
    <name type="common">Chickpea ascochyta blight fungus</name>
    <name type="synonym">Mycosphaerella rabiei</name>
    <dbReference type="NCBI Taxonomy" id="5454"/>
    <lineage>
        <taxon>Eukaryota</taxon>
        <taxon>Fungi</taxon>
        <taxon>Dikarya</taxon>
        <taxon>Ascomycota</taxon>
        <taxon>Pezizomycotina</taxon>
        <taxon>Dothideomycetes</taxon>
        <taxon>Pleosporomycetidae</taxon>
        <taxon>Pleosporales</taxon>
        <taxon>Pleosporineae</taxon>
        <taxon>Didymellaceae</taxon>
        <taxon>Ascochyta</taxon>
    </lineage>
</organism>
<keyword evidence="9" id="KW-1185">Reference proteome</keyword>
<protein>
    <submittedName>
        <fullName evidence="8">DNA binding</fullName>
    </submittedName>
</protein>
<dbReference type="SUPFAM" id="SSF53098">
    <property type="entry name" value="Ribonuclease H-like"/>
    <property type="match status" value="1"/>
</dbReference>
<dbReference type="Gene3D" id="3.30.420.10">
    <property type="entry name" value="Ribonuclease H-like superfamily/Ribonuclease H"/>
    <property type="match status" value="1"/>
</dbReference>
<evidence type="ECO:0000256" key="4">
    <source>
        <dbReference type="ARBA" id="ARBA00022884"/>
    </source>
</evidence>
<dbReference type="InterPro" id="IPR001598">
    <property type="entry name" value="Transposase_IS30_CS"/>
</dbReference>
<dbReference type="InterPro" id="IPR012337">
    <property type="entry name" value="RNaseH-like_sf"/>
</dbReference>
<dbReference type="EMBL" id="JYNV01000035">
    <property type="protein sequence ID" value="KZM28096.1"/>
    <property type="molecule type" value="Genomic_DNA"/>
</dbReference>
<dbReference type="InterPro" id="IPR053392">
    <property type="entry name" value="Transposase_IS30-like"/>
</dbReference>
<dbReference type="GO" id="GO:0015074">
    <property type="term" value="P:DNA integration"/>
    <property type="evidence" value="ECO:0007669"/>
    <property type="project" value="InterPro"/>
</dbReference>
<keyword evidence="3" id="KW-0815">Transposition</keyword>
<dbReference type="GO" id="GO:0003677">
    <property type="term" value="F:DNA binding"/>
    <property type="evidence" value="ECO:0007669"/>
    <property type="project" value="UniProtKB-KW"/>
</dbReference>
<dbReference type="PROSITE" id="PS01043">
    <property type="entry name" value="TRANSPOSASE_IS30"/>
    <property type="match status" value="1"/>
</dbReference>
<dbReference type="InterPro" id="IPR036397">
    <property type="entry name" value="RNaseH_sf"/>
</dbReference>
<proteinExistence type="inferred from homology"/>
<dbReference type="GO" id="GO:0006313">
    <property type="term" value="P:DNA transposition"/>
    <property type="evidence" value="ECO:0007669"/>
    <property type="project" value="InterPro"/>
</dbReference>